<dbReference type="PIRSF" id="PIRSF006078">
    <property type="entry name" value="GlxK"/>
    <property type="match status" value="1"/>
</dbReference>
<evidence type="ECO:0000313" key="6">
    <source>
        <dbReference type="Proteomes" id="UP001304300"/>
    </source>
</evidence>
<evidence type="ECO:0000256" key="1">
    <source>
        <dbReference type="ARBA" id="ARBA00006284"/>
    </source>
</evidence>
<dbReference type="Gene3D" id="3.90.1510.10">
    <property type="entry name" value="Glycerate kinase, domain 2"/>
    <property type="match status" value="1"/>
</dbReference>
<dbReference type="GO" id="GO:0008887">
    <property type="term" value="F:glycerate kinase activity"/>
    <property type="evidence" value="ECO:0007669"/>
    <property type="project" value="UniProtKB-UniRule"/>
</dbReference>
<keyword evidence="6" id="KW-1185">Reference proteome</keyword>
<gene>
    <name evidence="5" type="ORF">RZN69_08165</name>
</gene>
<sequence length="385" mass="40676">MHILVAFDKFKDSMTAAEACLIAEEALLRAHPTWTISTAPLTDGGEGFCEILTKALYGDFEQVPVFGPQLVPQTGRVGFVDVSNVPDPVRSMLKLPGWGQVAIIEMAEASGLQSIPVNQRSPWTATSYGTGQLIAHAADSGAAAIILGVGGSATIDLGLGALEAIGLELVDEDGGTMTKAMPKDWPRLMRLRGETWPHIPPIYIACDVRNPLLGPNGAVRVFGKQKGLLPDQMPSYEKLLGGLAKKLCDATNSERTLMAQPGTGAAGGIPFGLAAACDASIVPGYEFVEAWLDLKKKISEADLVVTGEGKFDASSMQGKGPGSILQEAVRQKKPAKVMAGLVEHGLPLPAKTTADVIAPIGYTKERSIAEGKKLLARKVVDVFLR</sequence>
<keyword evidence="2 4" id="KW-0808">Transferase</keyword>
<evidence type="ECO:0000256" key="4">
    <source>
        <dbReference type="PIRNR" id="PIRNR006078"/>
    </source>
</evidence>
<organism evidence="5 6">
    <name type="scientific">Rubellicoccus peritrichatus</name>
    <dbReference type="NCBI Taxonomy" id="3080537"/>
    <lineage>
        <taxon>Bacteria</taxon>
        <taxon>Pseudomonadati</taxon>
        <taxon>Verrucomicrobiota</taxon>
        <taxon>Opitutia</taxon>
        <taxon>Puniceicoccales</taxon>
        <taxon>Cerasicoccaceae</taxon>
        <taxon>Rubellicoccus</taxon>
    </lineage>
</organism>
<dbReference type="PANTHER" id="PTHR21599">
    <property type="entry name" value="GLYCERATE KINASE"/>
    <property type="match status" value="1"/>
</dbReference>
<dbReference type="NCBIfam" id="TIGR00045">
    <property type="entry name" value="glycerate kinase"/>
    <property type="match status" value="1"/>
</dbReference>
<name>A0AAQ3QV40_9BACT</name>
<proteinExistence type="inferred from homology"/>
<dbReference type="Proteomes" id="UP001304300">
    <property type="component" value="Chromosome"/>
</dbReference>
<dbReference type="PANTHER" id="PTHR21599:SF0">
    <property type="entry name" value="GLYCERATE KINASE"/>
    <property type="match status" value="1"/>
</dbReference>
<dbReference type="Gene3D" id="3.40.50.10350">
    <property type="entry name" value="Glycerate kinase, domain 1"/>
    <property type="match status" value="1"/>
</dbReference>
<evidence type="ECO:0000256" key="3">
    <source>
        <dbReference type="ARBA" id="ARBA00022777"/>
    </source>
</evidence>
<evidence type="ECO:0000256" key="2">
    <source>
        <dbReference type="ARBA" id="ARBA00022679"/>
    </source>
</evidence>
<dbReference type="InterPro" id="IPR018193">
    <property type="entry name" value="Glyc_kinase_flavodox-like_fold"/>
</dbReference>
<dbReference type="AlphaFoldDB" id="A0AAQ3QV40"/>
<accession>A0AAQ3QV40</accession>
<dbReference type="InterPro" id="IPR004381">
    <property type="entry name" value="Glycerate_kinase"/>
</dbReference>
<dbReference type="SUPFAM" id="SSF110738">
    <property type="entry name" value="Glycerate kinase I"/>
    <property type="match status" value="1"/>
</dbReference>
<dbReference type="Pfam" id="PF02595">
    <property type="entry name" value="Gly_kinase"/>
    <property type="match status" value="1"/>
</dbReference>
<keyword evidence="3 4" id="KW-0418">Kinase</keyword>
<dbReference type="InterPro" id="IPR018197">
    <property type="entry name" value="Glycerate_kinase_RE-like"/>
</dbReference>
<protein>
    <submittedName>
        <fullName evidence="5">Glycerate kinase</fullName>
        <ecNumber evidence="5">2.7.1.31</ecNumber>
    </submittedName>
</protein>
<evidence type="ECO:0000313" key="5">
    <source>
        <dbReference type="EMBL" id="WOO43066.1"/>
    </source>
</evidence>
<reference evidence="5 6" key="1">
    <citation type="submission" date="2023-10" db="EMBL/GenBank/DDBJ databases">
        <title>Rubellicoccus peritrichatus gen. nov., sp. nov., isolated from an algae of coral reef tank.</title>
        <authorList>
            <person name="Luo J."/>
        </authorList>
    </citation>
    <scope>NUCLEOTIDE SEQUENCE [LARGE SCALE GENOMIC DNA]</scope>
    <source>
        <strain evidence="5 6">CR14</strain>
    </source>
</reference>
<dbReference type="KEGG" id="puo:RZN69_08165"/>
<dbReference type="RefSeq" id="WP_317835602.1">
    <property type="nucleotide sequence ID" value="NZ_CP136920.1"/>
</dbReference>
<dbReference type="InterPro" id="IPR036129">
    <property type="entry name" value="Glycerate_kinase_sf"/>
</dbReference>
<comment type="similarity">
    <text evidence="1 4">Belongs to the glycerate kinase type-1 family.</text>
</comment>
<dbReference type="GO" id="GO:0031388">
    <property type="term" value="P:organic acid phosphorylation"/>
    <property type="evidence" value="ECO:0007669"/>
    <property type="project" value="UniProtKB-UniRule"/>
</dbReference>
<dbReference type="EMBL" id="CP136920">
    <property type="protein sequence ID" value="WOO43066.1"/>
    <property type="molecule type" value="Genomic_DNA"/>
</dbReference>
<dbReference type="EC" id="2.7.1.31" evidence="5"/>